<evidence type="ECO:0000256" key="3">
    <source>
        <dbReference type="ARBA" id="ARBA00022989"/>
    </source>
</evidence>
<comment type="subcellular location">
    <subcellularLocation>
        <location evidence="1">Membrane</location>
    </subcellularLocation>
</comment>
<dbReference type="CTD" id="6758019"/>
<dbReference type="PROSITE" id="PS50835">
    <property type="entry name" value="IG_LIKE"/>
    <property type="match status" value="1"/>
</dbReference>
<dbReference type="InParanoid" id="B3S992"/>
<feature type="domain" description="Ig-like" evidence="8">
    <location>
        <begin position="95"/>
        <end position="176"/>
    </location>
</feature>
<dbReference type="GeneID" id="6758019"/>
<evidence type="ECO:0000256" key="6">
    <source>
        <dbReference type="SAM" id="Phobius"/>
    </source>
</evidence>
<feature type="transmembrane region" description="Helical" evidence="6">
    <location>
        <begin position="542"/>
        <end position="563"/>
    </location>
</feature>
<feature type="transmembrane region" description="Helical" evidence="6">
    <location>
        <begin position="644"/>
        <end position="661"/>
    </location>
</feature>
<dbReference type="Gene3D" id="2.10.25.10">
    <property type="entry name" value="Laminin"/>
    <property type="match status" value="1"/>
</dbReference>
<dbReference type="Proteomes" id="UP000009022">
    <property type="component" value="Unassembled WGS sequence"/>
</dbReference>
<evidence type="ECO:0000256" key="2">
    <source>
        <dbReference type="ARBA" id="ARBA00022692"/>
    </source>
</evidence>
<dbReference type="KEGG" id="tad:TRIADDRAFT_60818"/>
<dbReference type="PhylomeDB" id="B3S992"/>
<dbReference type="InterPro" id="IPR007110">
    <property type="entry name" value="Ig-like_dom"/>
</dbReference>
<feature type="domain" description="GAIN-B" evidence="7">
    <location>
        <begin position="358"/>
        <end position="496"/>
    </location>
</feature>
<dbReference type="RefSeq" id="XP_002116807.1">
    <property type="nucleotide sequence ID" value="XM_002116771.1"/>
</dbReference>
<feature type="transmembrane region" description="Helical" evidence="6">
    <location>
        <begin position="511"/>
        <end position="530"/>
    </location>
</feature>
<protein>
    <recommendedName>
        <fullName evidence="11">EGF-like domain-containing protein</fullName>
    </recommendedName>
</protein>
<dbReference type="InterPro" id="IPR057244">
    <property type="entry name" value="GAIN_B"/>
</dbReference>
<keyword evidence="10" id="KW-1185">Reference proteome</keyword>
<dbReference type="AlphaFoldDB" id="B3S992"/>
<evidence type="ECO:0000256" key="1">
    <source>
        <dbReference type="ARBA" id="ARBA00004370"/>
    </source>
</evidence>
<dbReference type="GO" id="GO:0004930">
    <property type="term" value="F:G protein-coupled receptor activity"/>
    <property type="evidence" value="ECO:0007669"/>
    <property type="project" value="InterPro"/>
</dbReference>
<dbReference type="OrthoDB" id="5989160at2759"/>
<dbReference type="GO" id="GO:0016020">
    <property type="term" value="C:membrane"/>
    <property type="evidence" value="ECO:0007669"/>
    <property type="project" value="UniProtKB-SubCell"/>
</dbReference>
<keyword evidence="2 6" id="KW-0812">Transmembrane</keyword>
<evidence type="ECO:0008006" key="11">
    <source>
        <dbReference type="Google" id="ProtNLM"/>
    </source>
</evidence>
<name>B3S992_TRIAD</name>
<feature type="transmembrane region" description="Helical" evidence="6">
    <location>
        <begin position="673"/>
        <end position="698"/>
    </location>
</feature>
<evidence type="ECO:0000259" key="7">
    <source>
        <dbReference type="PROSITE" id="PS50221"/>
    </source>
</evidence>
<proteinExistence type="predicted"/>
<feature type="transmembrane region" description="Helical" evidence="6">
    <location>
        <begin position="614"/>
        <end position="638"/>
    </location>
</feature>
<dbReference type="HOGENOM" id="CLU_391983_0_0_1"/>
<evidence type="ECO:0000256" key="4">
    <source>
        <dbReference type="ARBA" id="ARBA00023136"/>
    </source>
</evidence>
<dbReference type="Gene3D" id="4.10.1240.10">
    <property type="entry name" value="GPCR, family 2, extracellular hormone receptor domain"/>
    <property type="match status" value="1"/>
</dbReference>
<organism evidence="9 10">
    <name type="scientific">Trichoplax adhaerens</name>
    <name type="common">Trichoplax reptans</name>
    <dbReference type="NCBI Taxonomy" id="10228"/>
    <lineage>
        <taxon>Eukaryota</taxon>
        <taxon>Metazoa</taxon>
        <taxon>Placozoa</taxon>
        <taxon>Uniplacotomia</taxon>
        <taxon>Trichoplacea</taxon>
        <taxon>Trichoplacidae</taxon>
        <taxon>Trichoplax</taxon>
    </lineage>
</organism>
<keyword evidence="4 6" id="KW-0472">Membrane</keyword>
<dbReference type="InterPro" id="IPR036445">
    <property type="entry name" value="GPCR_2_extracell_dom_sf"/>
</dbReference>
<evidence type="ECO:0000259" key="8">
    <source>
        <dbReference type="PROSITE" id="PS50835"/>
    </source>
</evidence>
<dbReference type="PROSITE" id="PS50221">
    <property type="entry name" value="GAIN_B"/>
    <property type="match status" value="1"/>
</dbReference>
<reference evidence="9 10" key="1">
    <citation type="journal article" date="2008" name="Nature">
        <title>The Trichoplax genome and the nature of placozoans.</title>
        <authorList>
            <person name="Srivastava M."/>
            <person name="Begovic E."/>
            <person name="Chapman J."/>
            <person name="Putnam N.H."/>
            <person name="Hellsten U."/>
            <person name="Kawashima T."/>
            <person name="Kuo A."/>
            <person name="Mitros T."/>
            <person name="Salamov A."/>
            <person name="Carpenter M.L."/>
            <person name="Signorovitch A.Y."/>
            <person name="Moreno M.A."/>
            <person name="Kamm K."/>
            <person name="Grimwood J."/>
            <person name="Schmutz J."/>
            <person name="Shapiro H."/>
            <person name="Grigoriev I.V."/>
            <person name="Buss L.W."/>
            <person name="Schierwater B."/>
            <person name="Dellaporta S.L."/>
            <person name="Rokhsar D.S."/>
        </authorList>
    </citation>
    <scope>NUCLEOTIDE SEQUENCE [LARGE SCALE GENOMIC DNA]</scope>
    <source>
        <strain evidence="9 10">Grell-BS-1999</strain>
    </source>
</reference>
<dbReference type="Gene3D" id="1.20.1070.10">
    <property type="entry name" value="Rhodopsin 7-helix transmembrane proteins"/>
    <property type="match status" value="1"/>
</dbReference>
<evidence type="ECO:0000313" key="9">
    <source>
        <dbReference type="EMBL" id="EDV20607.1"/>
    </source>
</evidence>
<evidence type="ECO:0000313" key="10">
    <source>
        <dbReference type="Proteomes" id="UP000009022"/>
    </source>
</evidence>
<keyword evidence="5" id="KW-1015">Disulfide bond</keyword>
<sequence>MPLHSRRYDVIDEINETIDTAKEKELKIMKSSGLIKHFLCFAILSALIYDVKSASCPANECCNGNNVTSQSGIKSCSCDPNYTGQYCDKRLEIAPVIQVFGANGLQGSNIAINCFLITTNNGMGDVSTTVNFTWVIDDKTVSELKLLSIAYPSPYQIAKCIAANKIGSTSAQINITVIAQGSSICQSDNYKDVVWQISRPTSTTSQKCPYQAIGTATRRCIYFGNNSHGWEEPNFLNCIRGQLMLLNSWIKNSSSSIRASAINQIINSLGPALTYTKAMPLLTGDLNTATNIIQGLSSLATNYSATQSMSIATAVQNIINADNANGWSYITKQANSARLATLIQSLNDIGLKTNFSGQSLAINKNTYLIKITKVAASKFSSLQNLWPVVRTDLDSSIELSAENELAMLSEVVSATTLPKISNTTLSNIYINYQHFQTNVTISTTSIICAYFDITSGKWNNKTCSRVKDNVTNPKTSRCDCNAFGVYGLLYIKPKQIIAPIYFTLPTTFPCFAVGIGGSLVTLIIHIVLAIRSRGRKSISSINLCFTTFAASILIIVGPFLQLINVKVNWASFCLPVAITTHDLALIASMATIVEVHFHMNGVINAKSKVNELGLVLLSYGIPGMIVGPIAGAFSRIYVNPQTKHIILLLILMISMFGAYIITGLNYRQKLDEIFFYIFDVLIALQGITLFILCIFTSLKVSFKP</sequence>
<dbReference type="EMBL" id="DS985258">
    <property type="protein sequence ID" value="EDV20607.1"/>
    <property type="molecule type" value="Genomic_DNA"/>
</dbReference>
<keyword evidence="3 6" id="KW-1133">Transmembrane helix</keyword>
<gene>
    <name evidence="9" type="ORF">TRIADDRAFT_60818</name>
</gene>
<accession>B3S992</accession>
<evidence type="ECO:0000256" key="5">
    <source>
        <dbReference type="ARBA" id="ARBA00023157"/>
    </source>
</evidence>